<dbReference type="PANTHER" id="PTHR21013:SF10">
    <property type="entry name" value="ATP SYNTHASE MITOCHONDRIAL F1 COMPLEX ASSEMBLY FACTOR 2"/>
    <property type="match status" value="1"/>
</dbReference>
<comment type="similarity">
    <text evidence="2">Belongs to the ATP12 family.</text>
</comment>
<protein>
    <recommendedName>
        <fullName evidence="8">ATP synthase mitochondrial F1 complex assembly factor 2</fullName>
    </recommendedName>
</protein>
<dbReference type="Pfam" id="PF07542">
    <property type="entry name" value="ATP12"/>
    <property type="match status" value="1"/>
</dbReference>
<evidence type="ECO:0000256" key="5">
    <source>
        <dbReference type="ARBA" id="ARBA00023186"/>
    </source>
</evidence>
<dbReference type="AlphaFoldDB" id="A0A8S3YDC6"/>
<dbReference type="Gene3D" id="1.10.3580.10">
    <property type="entry name" value="ATP12 ATPase"/>
    <property type="match status" value="1"/>
</dbReference>
<dbReference type="SUPFAM" id="SSF160909">
    <property type="entry name" value="ATP12-like"/>
    <property type="match status" value="1"/>
</dbReference>
<dbReference type="Gene3D" id="3.30.2180.10">
    <property type="entry name" value="ATP12-like"/>
    <property type="match status" value="1"/>
</dbReference>
<accession>A0A8S3YDC6</accession>
<evidence type="ECO:0000256" key="2">
    <source>
        <dbReference type="ARBA" id="ARBA00008231"/>
    </source>
</evidence>
<keyword evidence="7" id="KW-1185">Reference proteome</keyword>
<organism evidence="6 7">
    <name type="scientific">Candidula unifasciata</name>
    <dbReference type="NCBI Taxonomy" id="100452"/>
    <lineage>
        <taxon>Eukaryota</taxon>
        <taxon>Metazoa</taxon>
        <taxon>Spiralia</taxon>
        <taxon>Lophotrochozoa</taxon>
        <taxon>Mollusca</taxon>
        <taxon>Gastropoda</taxon>
        <taxon>Heterobranchia</taxon>
        <taxon>Euthyneura</taxon>
        <taxon>Panpulmonata</taxon>
        <taxon>Eupulmonata</taxon>
        <taxon>Stylommatophora</taxon>
        <taxon>Helicina</taxon>
        <taxon>Helicoidea</taxon>
        <taxon>Geomitridae</taxon>
        <taxon>Candidula</taxon>
    </lineage>
</organism>
<dbReference type="GO" id="GO:0033615">
    <property type="term" value="P:mitochondrial proton-transporting ATP synthase complex assembly"/>
    <property type="evidence" value="ECO:0007669"/>
    <property type="project" value="TreeGrafter"/>
</dbReference>
<evidence type="ECO:0000256" key="1">
    <source>
        <dbReference type="ARBA" id="ARBA00004173"/>
    </source>
</evidence>
<comment type="subcellular location">
    <subcellularLocation>
        <location evidence="1">Mitochondrion</location>
    </subcellularLocation>
</comment>
<reference evidence="6" key="1">
    <citation type="submission" date="2021-04" db="EMBL/GenBank/DDBJ databases">
        <authorList>
            <consortium name="Molecular Ecology Group"/>
        </authorList>
    </citation>
    <scope>NUCLEOTIDE SEQUENCE</scope>
</reference>
<sequence>MAASRAMINNVACLFRCPLVSRNITEAQKNVFPSNSLSRRYFQNPRELKKFYKKATIATSDGWYEINLDKRKLRTPHGNIFKVPSEPLALAVATEWNTQDKIVNRQAMHLTSLSNTALENPLHKTRKEMTEAIIHFLETDTICYRLTDPPELAKLEHDLWDPILEWAAQRYGIEITPTYSIDPPKVSEESKDIIRRHLLSYSDWALFGYHYAVDTIKSLLIIMALVDKHITVETAVDLARLEQVFQTNHWGSVEWYHGIETYELRCRLSAAALFIHWCSESSTVKQKASLRPV</sequence>
<keyword evidence="3" id="KW-0809">Transit peptide</keyword>
<evidence type="ECO:0000313" key="7">
    <source>
        <dbReference type="Proteomes" id="UP000678393"/>
    </source>
</evidence>
<evidence type="ECO:0000256" key="3">
    <source>
        <dbReference type="ARBA" id="ARBA00022946"/>
    </source>
</evidence>
<keyword evidence="4" id="KW-0496">Mitochondrion</keyword>
<dbReference type="Proteomes" id="UP000678393">
    <property type="component" value="Unassembled WGS sequence"/>
</dbReference>
<evidence type="ECO:0008006" key="8">
    <source>
        <dbReference type="Google" id="ProtNLM"/>
    </source>
</evidence>
<dbReference type="PANTHER" id="PTHR21013">
    <property type="entry name" value="ATP SYNTHASE MITOCHONDRIAL F1 COMPLEX ASSEMBLY FACTOR 2/ATP12 PROTEIN, MITOCHONDRIAL PRECURSOR"/>
    <property type="match status" value="1"/>
</dbReference>
<dbReference type="InterPro" id="IPR011419">
    <property type="entry name" value="ATP12_ATP_synth-F1-assembly"/>
</dbReference>
<keyword evidence="5" id="KW-0143">Chaperone</keyword>
<evidence type="ECO:0000256" key="4">
    <source>
        <dbReference type="ARBA" id="ARBA00023128"/>
    </source>
</evidence>
<proteinExistence type="inferred from homology"/>
<dbReference type="OrthoDB" id="5673at2759"/>
<comment type="caution">
    <text evidence="6">The sequence shown here is derived from an EMBL/GenBank/DDBJ whole genome shotgun (WGS) entry which is preliminary data.</text>
</comment>
<dbReference type="InterPro" id="IPR023335">
    <property type="entry name" value="ATP12_ortho_dom_sf"/>
</dbReference>
<dbReference type="GO" id="GO:0005739">
    <property type="term" value="C:mitochondrion"/>
    <property type="evidence" value="ECO:0007669"/>
    <property type="project" value="UniProtKB-SubCell"/>
</dbReference>
<dbReference type="InterPro" id="IPR042272">
    <property type="entry name" value="ATP12_ATP_synth-F1-assembly_N"/>
</dbReference>
<dbReference type="EMBL" id="CAJHNH020000095">
    <property type="protein sequence ID" value="CAG5115259.1"/>
    <property type="molecule type" value="Genomic_DNA"/>
</dbReference>
<name>A0A8S3YDC6_9EUPU</name>
<gene>
    <name evidence="6" type="ORF">CUNI_LOCUS817</name>
</gene>
<evidence type="ECO:0000313" key="6">
    <source>
        <dbReference type="EMBL" id="CAG5115259.1"/>
    </source>
</evidence>